<evidence type="ECO:0000313" key="2">
    <source>
        <dbReference type="EMBL" id="RLM69912.1"/>
    </source>
</evidence>
<organism evidence="2 3">
    <name type="scientific">Panicum miliaceum</name>
    <name type="common">Proso millet</name>
    <name type="synonym">Broomcorn millet</name>
    <dbReference type="NCBI Taxonomy" id="4540"/>
    <lineage>
        <taxon>Eukaryota</taxon>
        <taxon>Viridiplantae</taxon>
        <taxon>Streptophyta</taxon>
        <taxon>Embryophyta</taxon>
        <taxon>Tracheophyta</taxon>
        <taxon>Spermatophyta</taxon>
        <taxon>Magnoliopsida</taxon>
        <taxon>Liliopsida</taxon>
        <taxon>Poales</taxon>
        <taxon>Poaceae</taxon>
        <taxon>PACMAD clade</taxon>
        <taxon>Panicoideae</taxon>
        <taxon>Panicodae</taxon>
        <taxon>Paniceae</taxon>
        <taxon>Panicinae</taxon>
        <taxon>Panicum</taxon>
        <taxon>Panicum sect. Panicum</taxon>
    </lineage>
</organism>
<evidence type="ECO:0000256" key="1">
    <source>
        <dbReference type="ARBA" id="ARBA00008626"/>
    </source>
</evidence>
<dbReference type="OrthoDB" id="722051at2759"/>
<accession>A0A3L6Q1Q9</accession>
<sequence length="89" mass="9506">MVRSCTVARICDDCSYGAGGGGSGRERCMVCGVREGGAVADAYYCMACVRMEKERDGCPTVINAGTAARDSFYQRKKRGYSSTAARHSC</sequence>
<dbReference type="STRING" id="4540.A0A3L6Q1Q9"/>
<dbReference type="PANTHER" id="PTHR13120">
    <property type="entry name" value="PHD FINGER-LIKE DOMAIN-CONTAINING PROTEIN 5A"/>
    <property type="match status" value="1"/>
</dbReference>
<dbReference type="Proteomes" id="UP000275267">
    <property type="component" value="Unassembled WGS sequence"/>
</dbReference>
<dbReference type="GO" id="GO:0000398">
    <property type="term" value="P:mRNA splicing, via spliceosome"/>
    <property type="evidence" value="ECO:0007669"/>
    <property type="project" value="InterPro"/>
</dbReference>
<proteinExistence type="inferred from homology"/>
<gene>
    <name evidence="2" type="ORF">C2845_PM17G08160</name>
</gene>
<reference evidence="3" key="1">
    <citation type="journal article" date="2019" name="Nat. Commun.">
        <title>The genome of broomcorn millet.</title>
        <authorList>
            <person name="Zou C."/>
            <person name="Miki D."/>
            <person name="Li D."/>
            <person name="Tang Q."/>
            <person name="Xiao L."/>
            <person name="Rajput S."/>
            <person name="Deng P."/>
            <person name="Jia W."/>
            <person name="Huang R."/>
            <person name="Zhang M."/>
            <person name="Sun Y."/>
            <person name="Hu J."/>
            <person name="Fu X."/>
            <person name="Schnable P.S."/>
            <person name="Li F."/>
            <person name="Zhang H."/>
            <person name="Feng B."/>
            <person name="Zhu X."/>
            <person name="Liu R."/>
            <person name="Schnable J.C."/>
            <person name="Zhu J.-K."/>
            <person name="Zhang H."/>
        </authorList>
    </citation>
    <scope>NUCLEOTIDE SEQUENCE [LARGE SCALE GENOMIC DNA]</scope>
</reference>
<dbReference type="AlphaFoldDB" id="A0A3L6Q1Q9"/>
<comment type="similarity">
    <text evidence="1">Belongs to the PHF5 family.</text>
</comment>
<dbReference type="Pfam" id="PF03660">
    <property type="entry name" value="PHF5"/>
    <property type="match status" value="1"/>
</dbReference>
<protein>
    <submittedName>
        <fullName evidence="2">PHD finger-like domain-containing protein 5B isoform X1</fullName>
    </submittedName>
</protein>
<name>A0A3L6Q1Q9_PANMI</name>
<keyword evidence="3" id="KW-1185">Reference proteome</keyword>
<dbReference type="InterPro" id="IPR005345">
    <property type="entry name" value="PHF5"/>
</dbReference>
<comment type="caution">
    <text evidence="2">The sequence shown here is derived from an EMBL/GenBank/DDBJ whole genome shotgun (WGS) entry which is preliminary data.</text>
</comment>
<dbReference type="EMBL" id="PQIB02000014">
    <property type="protein sequence ID" value="RLM69912.1"/>
    <property type="molecule type" value="Genomic_DNA"/>
</dbReference>
<evidence type="ECO:0000313" key="3">
    <source>
        <dbReference type="Proteomes" id="UP000275267"/>
    </source>
</evidence>